<dbReference type="GO" id="GO:0046872">
    <property type="term" value="F:metal ion binding"/>
    <property type="evidence" value="ECO:0007669"/>
    <property type="project" value="UniProtKB-KW"/>
</dbReference>
<evidence type="ECO:0000256" key="4">
    <source>
        <dbReference type="ARBA" id="ARBA00022630"/>
    </source>
</evidence>
<dbReference type="OrthoDB" id="9772736at2"/>
<dbReference type="PANTHER" id="PTHR42917:SF2">
    <property type="entry name" value="2,4-DIENOYL-COA REDUCTASE [(2E)-ENOYL-COA-PRODUCING]"/>
    <property type="match status" value="1"/>
</dbReference>
<dbReference type="Pfam" id="PF07992">
    <property type="entry name" value="Pyr_redox_2"/>
    <property type="match status" value="1"/>
</dbReference>
<dbReference type="PRINTS" id="PR00368">
    <property type="entry name" value="FADPNR"/>
</dbReference>
<dbReference type="HOGENOM" id="CLU_012153_1_2_9"/>
<dbReference type="Gene3D" id="3.20.20.70">
    <property type="entry name" value="Aldolase class I"/>
    <property type="match status" value="1"/>
</dbReference>
<evidence type="ECO:0000259" key="10">
    <source>
        <dbReference type="Pfam" id="PF00724"/>
    </source>
</evidence>
<feature type="domain" description="NADH:flavin oxidoreductase/NADH oxidase N-terminal" evidence="10">
    <location>
        <begin position="10"/>
        <end position="323"/>
    </location>
</feature>
<dbReference type="InterPro" id="IPR013785">
    <property type="entry name" value="Aldolase_TIM"/>
</dbReference>
<dbReference type="STRING" id="100884.GCA_000269565_01026"/>
<keyword evidence="6" id="KW-0479">Metal-binding</keyword>
<evidence type="ECO:0000256" key="2">
    <source>
        <dbReference type="ARBA" id="ARBA00001966"/>
    </source>
</evidence>
<dbReference type="AlphaFoldDB" id="E7G7G7"/>
<evidence type="ECO:0000259" key="11">
    <source>
        <dbReference type="Pfam" id="PF07992"/>
    </source>
</evidence>
<dbReference type="Proteomes" id="UP000003157">
    <property type="component" value="Unassembled WGS sequence"/>
</dbReference>
<keyword evidence="8" id="KW-0408">Iron</keyword>
<dbReference type="InterPro" id="IPR036188">
    <property type="entry name" value="FAD/NAD-bd_sf"/>
</dbReference>
<dbReference type="eggNOG" id="COG0446">
    <property type="taxonomic scope" value="Bacteria"/>
</dbReference>
<comment type="similarity">
    <text evidence="3">In the N-terminal section; belongs to the NADH:flavin oxidoreductase/NADH oxidase family.</text>
</comment>
<dbReference type="EMBL" id="ADKX01000009">
    <property type="protein sequence ID" value="EFW06042.1"/>
    <property type="molecule type" value="Genomic_DNA"/>
</dbReference>
<keyword evidence="13" id="KW-1185">Reference proteome</keyword>
<dbReference type="PANTHER" id="PTHR42917">
    <property type="entry name" value="2,4-DIENOYL-COA REDUCTASE"/>
    <property type="match status" value="1"/>
</dbReference>
<dbReference type="CDD" id="cd02803">
    <property type="entry name" value="OYE_like_FMN_family"/>
    <property type="match status" value="1"/>
</dbReference>
<sequence>MSFSKKYPHLFEPLQVNQMMIPNRIISAPLGSLTDKSVSGIGMIIRGTSGSVPGPRSRMAPGSYCFANMQESQKVREQVVTIQQRGAKAEFELCHVGQYAYVQPGDYAIGPVGFVREDGIEVKAMDENMMNEVADAFAKGAVDAKEYGFDMVMLHFGHGWLPTQFLSPHYNKRTDGYGGCFENRVKIPIQIVERVRQAVGPDYPLDMRISGFEYIEDGTPIDEIIRFIQLIEDKIDMVHISCGLEREIKAMTKMSSTPYFDHKINVQWSQKVKEYVHIPVAVVGAIMTPEEAEEILANHQADAVVIGRQIIADPFWTSKAIEEKSEDIVPCLRCMNCYNQYARNKDRHYGMKSITCCSVNPRYLHEQSVPAELSKAKTIKKVYVIGGGPAGCKAALTAYERGHQVILFEKTDVLGGQLSCSEFDKSKQDLKRYKDYLITQIHKSSIEVRLQCDALEDIDEIKTGDSLIVAVGAKPISLEIAGIQQKHVMDALYAYGHQNEINQKVVIIGGGSIGSELAKLLCHLGKDVTIVEKSEQLCSNVNEHIQTGLLEKLSECQNLKIFLNSQCLSIQNQSVVIQNNTDLQVIEAQSVIVAVGMQSRCDIVNQFYGLVPDINVIGDAKRPGTVAQATHDGYYAGVSL</sequence>
<evidence type="ECO:0000256" key="9">
    <source>
        <dbReference type="ARBA" id="ARBA00023014"/>
    </source>
</evidence>
<accession>E7G7G7</accession>
<dbReference type="InterPro" id="IPR023753">
    <property type="entry name" value="FAD/NAD-binding_dom"/>
</dbReference>
<organism evidence="12 13">
    <name type="scientific">Coprobacillus cateniformis</name>
    <dbReference type="NCBI Taxonomy" id="100884"/>
    <lineage>
        <taxon>Bacteria</taxon>
        <taxon>Bacillati</taxon>
        <taxon>Bacillota</taxon>
        <taxon>Erysipelotrichia</taxon>
        <taxon>Erysipelotrichales</taxon>
        <taxon>Coprobacillaceae</taxon>
        <taxon>Coprobacillus</taxon>
    </lineage>
</organism>
<dbReference type="GeneID" id="78228908"/>
<dbReference type="Gene3D" id="3.50.50.60">
    <property type="entry name" value="FAD/NAD(P)-binding domain"/>
    <property type="match status" value="1"/>
</dbReference>
<gene>
    <name evidence="12" type="ORF">HMPREF9488_00681</name>
</gene>
<dbReference type="PRINTS" id="PR00469">
    <property type="entry name" value="PNDRDTASEII"/>
</dbReference>
<dbReference type="Pfam" id="PF00724">
    <property type="entry name" value="Oxidored_FMN"/>
    <property type="match status" value="1"/>
</dbReference>
<evidence type="ECO:0000256" key="8">
    <source>
        <dbReference type="ARBA" id="ARBA00023004"/>
    </source>
</evidence>
<dbReference type="InterPro" id="IPR001155">
    <property type="entry name" value="OxRdtase_FMN_N"/>
</dbReference>
<keyword evidence="4" id="KW-0285">Flavoprotein</keyword>
<keyword evidence="9" id="KW-0411">Iron-sulfur</keyword>
<keyword evidence="7" id="KW-0560">Oxidoreductase</keyword>
<comment type="cofactor">
    <cofactor evidence="2">
        <name>[4Fe-4S] cluster</name>
        <dbReference type="ChEBI" id="CHEBI:49883"/>
    </cofactor>
</comment>
<reference evidence="12 13" key="1">
    <citation type="submission" date="2010-12" db="EMBL/GenBank/DDBJ databases">
        <title>The Genome Sequence of Coprobacillus sp. strain 29_1.</title>
        <authorList>
            <consortium name="The Broad Institute Genome Sequencing Platform"/>
            <person name="Earl A."/>
            <person name="Ward D."/>
            <person name="Feldgarden M."/>
            <person name="Gevers D."/>
            <person name="Daigneault M."/>
            <person name="Sibley C.D."/>
            <person name="White A."/>
            <person name="Strauss J."/>
            <person name="Allen-Vercoe E."/>
            <person name="Young S.K."/>
            <person name="Zeng Q."/>
            <person name="Gargeya S."/>
            <person name="Fitzgerald M."/>
            <person name="Haas B."/>
            <person name="Abouelleil A."/>
            <person name="Alvarado L."/>
            <person name="Arachchi H.M."/>
            <person name="Berlin A."/>
            <person name="Brown A."/>
            <person name="Chapman S.B."/>
            <person name="Chen Z."/>
            <person name="Dunbar C."/>
            <person name="Freedman E."/>
            <person name="Gearin G."/>
            <person name="Gellesch M."/>
            <person name="Goldberg J."/>
            <person name="Griggs A."/>
            <person name="Gujja S."/>
            <person name="Heilman E."/>
            <person name="Heiman D."/>
            <person name="Howarth C."/>
            <person name="Larson L."/>
            <person name="Lui A."/>
            <person name="MacDonald P.J.P."/>
            <person name="Mehta T."/>
            <person name="Montmayeur A."/>
            <person name="Murphy C."/>
            <person name="Neiman D."/>
            <person name="Pearson M."/>
            <person name="Priest M."/>
            <person name="Roberts A."/>
            <person name="Saif S."/>
            <person name="Shea T."/>
            <person name="Shenoy N."/>
            <person name="Sisk P."/>
            <person name="Stolte C."/>
            <person name="Sykes S."/>
            <person name="White J."/>
            <person name="Yandava C."/>
            <person name="Nusbaum C."/>
            <person name="Birren B."/>
        </authorList>
    </citation>
    <scope>NUCLEOTIDE SEQUENCE [LARGE SCALE GENOMIC DNA]</scope>
    <source>
        <strain evidence="12 13">29_1</strain>
    </source>
</reference>
<comment type="cofactor">
    <cofactor evidence="1">
        <name>FMN</name>
        <dbReference type="ChEBI" id="CHEBI:58210"/>
    </cofactor>
</comment>
<evidence type="ECO:0000256" key="6">
    <source>
        <dbReference type="ARBA" id="ARBA00022723"/>
    </source>
</evidence>
<evidence type="ECO:0008006" key="14">
    <source>
        <dbReference type="Google" id="ProtNLM"/>
    </source>
</evidence>
<evidence type="ECO:0000313" key="12">
    <source>
        <dbReference type="EMBL" id="EFW06042.1"/>
    </source>
</evidence>
<dbReference type="RefSeq" id="WP_008787797.1">
    <property type="nucleotide sequence ID" value="NZ_AKCB01000001.1"/>
</dbReference>
<dbReference type="GO" id="GO:0010181">
    <property type="term" value="F:FMN binding"/>
    <property type="evidence" value="ECO:0007669"/>
    <property type="project" value="InterPro"/>
</dbReference>
<proteinExistence type="inferred from homology"/>
<dbReference type="InterPro" id="IPR051793">
    <property type="entry name" value="NADH:flavin_oxidoreductase"/>
</dbReference>
<dbReference type="GO" id="GO:0051536">
    <property type="term" value="F:iron-sulfur cluster binding"/>
    <property type="evidence" value="ECO:0007669"/>
    <property type="project" value="UniProtKB-KW"/>
</dbReference>
<feature type="domain" description="FAD/NAD(P)-binding" evidence="11">
    <location>
        <begin position="381"/>
        <end position="604"/>
    </location>
</feature>
<dbReference type="SUPFAM" id="SSF51905">
    <property type="entry name" value="FAD/NAD(P)-binding domain"/>
    <property type="match status" value="1"/>
</dbReference>
<dbReference type="GO" id="GO:0016491">
    <property type="term" value="F:oxidoreductase activity"/>
    <property type="evidence" value="ECO:0007669"/>
    <property type="project" value="UniProtKB-KW"/>
</dbReference>
<dbReference type="eggNOG" id="COG1902">
    <property type="taxonomic scope" value="Bacteria"/>
</dbReference>
<evidence type="ECO:0000256" key="3">
    <source>
        <dbReference type="ARBA" id="ARBA00011048"/>
    </source>
</evidence>
<evidence type="ECO:0000256" key="5">
    <source>
        <dbReference type="ARBA" id="ARBA00022643"/>
    </source>
</evidence>
<dbReference type="SUPFAM" id="SSF51395">
    <property type="entry name" value="FMN-linked oxidoreductases"/>
    <property type="match status" value="1"/>
</dbReference>
<comment type="caution">
    <text evidence="12">The sequence shown here is derived from an EMBL/GenBank/DDBJ whole genome shotgun (WGS) entry which is preliminary data.</text>
</comment>
<protein>
    <recommendedName>
        <fullName evidence="14">NADH oxidase</fullName>
    </recommendedName>
</protein>
<evidence type="ECO:0000256" key="1">
    <source>
        <dbReference type="ARBA" id="ARBA00001917"/>
    </source>
</evidence>
<evidence type="ECO:0000256" key="7">
    <source>
        <dbReference type="ARBA" id="ARBA00023002"/>
    </source>
</evidence>
<evidence type="ECO:0000313" key="13">
    <source>
        <dbReference type="Proteomes" id="UP000003157"/>
    </source>
</evidence>
<name>E7G7G7_9FIRM</name>
<keyword evidence="5" id="KW-0288">FMN</keyword>
<dbReference type="Gene3D" id="3.40.50.720">
    <property type="entry name" value="NAD(P)-binding Rossmann-like Domain"/>
    <property type="match status" value="1"/>
</dbReference>